<name>M2ZKR3_9PROT</name>
<sequence>MKLLTRLGLFSAIALAPVLMDDIHDYFESAATNKVVMASHHQIASIQGR</sequence>
<dbReference type="STRING" id="1244869.H261_21271"/>
<dbReference type="PATRIC" id="fig|1244869.3.peg.4201"/>
<dbReference type="OrthoDB" id="7363471at2"/>
<dbReference type="RefSeq" id="WP_008621732.1">
    <property type="nucleotide sequence ID" value="NZ_AONQ01000097.1"/>
</dbReference>
<protein>
    <submittedName>
        <fullName evidence="1">Uncharacterized protein</fullName>
    </submittedName>
</protein>
<keyword evidence="2" id="KW-1185">Reference proteome</keyword>
<comment type="caution">
    <text evidence="1">The sequence shown here is derived from an EMBL/GenBank/DDBJ whole genome shotgun (WGS) entry which is preliminary data.</text>
</comment>
<proteinExistence type="predicted"/>
<dbReference type="AlphaFoldDB" id="M2ZKR3"/>
<organism evidence="1 2">
    <name type="scientific">Paramagnetospirillum caucaseum</name>
    <dbReference type="NCBI Taxonomy" id="1244869"/>
    <lineage>
        <taxon>Bacteria</taxon>
        <taxon>Pseudomonadati</taxon>
        <taxon>Pseudomonadota</taxon>
        <taxon>Alphaproteobacteria</taxon>
        <taxon>Rhodospirillales</taxon>
        <taxon>Magnetospirillaceae</taxon>
        <taxon>Paramagnetospirillum</taxon>
    </lineage>
</organism>
<accession>M2ZKR3</accession>
<evidence type="ECO:0000313" key="1">
    <source>
        <dbReference type="EMBL" id="EME67892.1"/>
    </source>
</evidence>
<gene>
    <name evidence="1" type="ORF">H261_21271</name>
</gene>
<dbReference type="EMBL" id="AONQ01000097">
    <property type="protein sequence ID" value="EME67892.1"/>
    <property type="molecule type" value="Genomic_DNA"/>
</dbReference>
<dbReference type="Proteomes" id="UP000011744">
    <property type="component" value="Unassembled WGS sequence"/>
</dbReference>
<evidence type="ECO:0000313" key="2">
    <source>
        <dbReference type="Proteomes" id="UP000011744"/>
    </source>
</evidence>
<reference evidence="1 2" key="1">
    <citation type="journal article" date="2014" name="Genome Announc.">
        <title>Draft Genome Sequence of Magnetospirillum sp. Strain SO-1, a Freshwater Magnetotactic Bacterium Isolated from the Ol'khovka River, Russia.</title>
        <authorList>
            <person name="Grouzdev D.S."/>
            <person name="Dziuba M.V."/>
            <person name="Sukhacheva M.S."/>
            <person name="Mardanov A.V."/>
            <person name="Beletskiy A.V."/>
            <person name="Kuznetsov B.B."/>
            <person name="Skryabin K.G."/>
        </authorList>
    </citation>
    <scope>NUCLEOTIDE SEQUENCE [LARGE SCALE GENOMIC DNA]</scope>
    <source>
        <strain evidence="1 2">SO-1</strain>
    </source>
</reference>